<evidence type="ECO:0000256" key="2">
    <source>
        <dbReference type="SAM" id="Phobius"/>
    </source>
</evidence>
<evidence type="ECO:0000313" key="3">
    <source>
        <dbReference type="EMBL" id="AGA28767.1"/>
    </source>
</evidence>
<feature type="region of interest" description="Disordered" evidence="1">
    <location>
        <begin position="421"/>
        <end position="446"/>
    </location>
</feature>
<feature type="transmembrane region" description="Helical" evidence="2">
    <location>
        <begin position="282"/>
        <end position="303"/>
    </location>
</feature>
<evidence type="ECO:0000256" key="1">
    <source>
        <dbReference type="SAM" id="MobiDB-lite"/>
    </source>
</evidence>
<accession>L0DHM8</accession>
<feature type="region of interest" description="Disordered" evidence="1">
    <location>
        <begin position="71"/>
        <end position="167"/>
    </location>
</feature>
<proteinExistence type="predicted"/>
<evidence type="ECO:0000313" key="4">
    <source>
        <dbReference type="Proteomes" id="UP000010798"/>
    </source>
</evidence>
<feature type="transmembrane region" description="Helical" evidence="2">
    <location>
        <begin position="390"/>
        <end position="413"/>
    </location>
</feature>
<feature type="transmembrane region" description="Helical" evidence="2">
    <location>
        <begin position="315"/>
        <end position="336"/>
    </location>
</feature>
<keyword evidence="2" id="KW-0472">Membrane</keyword>
<protein>
    <submittedName>
        <fullName evidence="3">Uncharacterized protein</fullName>
    </submittedName>
</protein>
<dbReference type="HOGENOM" id="CLU_754192_0_0_0"/>
<feature type="compositionally biased region" description="Low complexity" evidence="1">
    <location>
        <begin position="124"/>
        <end position="135"/>
    </location>
</feature>
<feature type="compositionally biased region" description="Pro residues" evidence="1">
    <location>
        <begin position="75"/>
        <end position="84"/>
    </location>
</feature>
<keyword evidence="2" id="KW-0812">Transmembrane</keyword>
<dbReference type="RefSeq" id="WP_015247883.1">
    <property type="nucleotide sequence ID" value="NC_019892.1"/>
</dbReference>
<sequence>MSVTILVCPCGLRLKATGLSPGKSGRCPSCGALIRVPGAEPVPPTAGDVDDEWNWQGIYELGQAVKPLALRPLEPEPTPPPSPVDPWADELFDLPETTAPATPPDSEQADDEWGWHGTSYNLGADVAAPAPSPDANRPSNEVDDGPVPTPAPIGWTKDGEARTTHRPPPDAWWPPVLFYPLRGAEGVAMVITIGLALWVMATLVPEYCLSLQTSAEFWGAGLMGTLIGLITALPSVIMLPMVLIYWLQYLGRVLTASFEGETLPPRPPDRNFEGLFDGLGTWMLWGVLGLSIGFLPLAAYSIATAERSLTGNPGIAIALGLLGFPYALMALLIVFLNDDPLEAKPGGVLGTIAHLAPSFLGLCLTVGTIGGSAVLAFVGAFLLRPKAFGLFIGASLACWMLTAWTSIVAMHTLGSYYEAHQQPSRGRPRQGQPVPSSKSAATPAGR</sequence>
<keyword evidence="2" id="KW-1133">Transmembrane helix</keyword>
<organism evidence="3 4">
    <name type="scientific">Singulisphaera acidiphila (strain ATCC BAA-1392 / DSM 18658 / VKM B-2454 / MOB10)</name>
    <dbReference type="NCBI Taxonomy" id="886293"/>
    <lineage>
        <taxon>Bacteria</taxon>
        <taxon>Pseudomonadati</taxon>
        <taxon>Planctomycetota</taxon>
        <taxon>Planctomycetia</taxon>
        <taxon>Isosphaerales</taxon>
        <taxon>Isosphaeraceae</taxon>
        <taxon>Singulisphaera</taxon>
    </lineage>
</organism>
<dbReference type="Proteomes" id="UP000010798">
    <property type="component" value="Chromosome"/>
</dbReference>
<feature type="compositionally biased region" description="Low complexity" evidence="1">
    <location>
        <begin position="421"/>
        <end position="436"/>
    </location>
</feature>
<name>L0DHM8_SINAD</name>
<feature type="transmembrane region" description="Helical" evidence="2">
    <location>
        <begin position="217"/>
        <end position="247"/>
    </location>
</feature>
<dbReference type="EMBL" id="CP003364">
    <property type="protein sequence ID" value="AGA28767.1"/>
    <property type="molecule type" value="Genomic_DNA"/>
</dbReference>
<gene>
    <name evidence="3" type="ordered locus">Sinac_4589</name>
</gene>
<dbReference type="OrthoDB" id="292769at2"/>
<dbReference type="AlphaFoldDB" id="L0DHM8"/>
<feature type="transmembrane region" description="Helical" evidence="2">
    <location>
        <begin position="186"/>
        <end position="205"/>
    </location>
</feature>
<feature type="transmembrane region" description="Helical" evidence="2">
    <location>
        <begin position="356"/>
        <end position="383"/>
    </location>
</feature>
<dbReference type="STRING" id="886293.Sinac_4589"/>
<keyword evidence="4" id="KW-1185">Reference proteome</keyword>
<dbReference type="KEGG" id="saci:Sinac_4589"/>
<dbReference type="eggNOG" id="COG3170">
    <property type="taxonomic scope" value="Bacteria"/>
</dbReference>
<reference evidence="3 4" key="1">
    <citation type="submission" date="2012-02" db="EMBL/GenBank/DDBJ databases">
        <title>Complete sequence of chromosome of Singulisphaera acidiphila DSM 18658.</title>
        <authorList>
            <consortium name="US DOE Joint Genome Institute (JGI-PGF)"/>
            <person name="Lucas S."/>
            <person name="Copeland A."/>
            <person name="Lapidus A."/>
            <person name="Glavina del Rio T."/>
            <person name="Dalin E."/>
            <person name="Tice H."/>
            <person name="Bruce D."/>
            <person name="Goodwin L."/>
            <person name="Pitluck S."/>
            <person name="Peters L."/>
            <person name="Ovchinnikova G."/>
            <person name="Chertkov O."/>
            <person name="Kyrpides N."/>
            <person name="Mavromatis K."/>
            <person name="Ivanova N."/>
            <person name="Brettin T."/>
            <person name="Detter J.C."/>
            <person name="Han C."/>
            <person name="Larimer F."/>
            <person name="Land M."/>
            <person name="Hauser L."/>
            <person name="Markowitz V."/>
            <person name="Cheng J.-F."/>
            <person name="Hugenholtz P."/>
            <person name="Woyke T."/>
            <person name="Wu D."/>
            <person name="Tindall B."/>
            <person name="Pomrenke H."/>
            <person name="Brambilla E."/>
            <person name="Klenk H.-P."/>
            <person name="Eisen J.A."/>
        </authorList>
    </citation>
    <scope>NUCLEOTIDE SEQUENCE [LARGE SCALE GENOMIC DNA]</scope>
    <source>
        <strain evidence="4">ATCC BAA-1392 / DSM 18658 / VKM B-2454 / MOB10</strain>
    </source>
</reference>